<name>A0A9K3HM45_HELAN</name>
<accession>A0A9K3HM45</accession>
<reference evidence="1" key="1">
    <citation type="journal article" date="2017" name="Nature">
        <title>The sunflower genome provides insights into oil metabolism, flowering and Asterid evolution.</title>
        <authorList>
            <person name="Badouin H."/>
            <person name="Gouzy J."/>
            <person name="Grassa C.J."/>
            <person name="Murat F."/>
            <person name="Staton S.E."/>
            <person name="Cottret L."/>
            <person name="Lelandais-Briere C."/>
            <person name="Owens G.L."/>
            <person name="Carrere S."/>
            <person name="Mayjonade B."/>
            <person name="Legrand L."/>
            <person name="Gill N."/>
            <person name="Kane N.C."/>
            <person name="Bowers J.E."/>
            <person name="Hubner S."/>
            <person name="Bellec A."/>
            <person name="Berard A."/>
            <person name="Berges H."/>
            <person name="Blanchet N."/>
            <person name="Boniface M.C."/>
            <person name="Brunel D."/>
            <person name="Catrice O."/>
            <person name="Chaidir N."/>
            <person name="Claudel C."/>
            <person name="Donnadieu C."/>
            <person name="Faraut T."/>
            <person name="Fievet G."/>
            <person name="Helmstetter N."/>
            <person name="King M."/>
            <person name="Knapp S.J."/>
            <person name="Lai Z."/>
            <person name="Le Paslier M.C."/>
            <person name="Lippi Y."/>
            <person name="Lorenzon L."/>
            <person name="Mandel J.R."/>
            <person name="Marage G."/>
            <person name="Marchand G."/>
            <person name="Marquand E."/>
            <person name="Bret-Mestries E."/>
            <person name="Morien E."/>
            <person name="Nambeesan S."/>
            <person name="Nguyen T."/>
            <person name="Pegot-Espagnet P."/>
            <person name="Pouilly N."/>
            <person name="Raftis F."/>
            <person name="Sallet E."/>
            <person name="Schiex T."/>
            <person name="Thomas J."/>
            <person name="Vandecasteele C."/>
            <person name="Vares D."/>
            <person name="Vear F."/>
            <person name="Vautrin S."/>
            <person name="Crespi M."/>
            <person name="Mangin B."/>
            <person name="Burke J.M."/>
            <person name="Salse J."/>
            <person name="Munos S."/>
            <person name="Vincourt P."/>
            <person name="Rieseberg L.H."/>
            <person name="Langlade N.B."/>
        </authorList>
    </citation>
    <scope>NUCLEOTIDE SEQUENCE</scope>
    <source>
        <tissue evidence="1">Leaves</tissue>
    </source>
</reference>
<sequence length="54" mass="5730">MLTTDDIVGLSVGEIAVHIRANSITTIISVVSYSEPSFGSTRFINLPSAFKAMA</sequence>
<dbReference type="Proteomes" id="UP000215914">
    <property type="component" value="Unassembled WGS sequence"/>
</dbReference>
<protein>
    <submittedName>
        <fullName evidence="1">Uncharacterized protein</fullName>
    </submittedName>
</protein>
<proteinExistence type="predicted"/>
<evidence type="ECO:0000313" key="1">
    <source>
        <dbReference type="EMBL" id="KAF5780731.1"/>
    </source>
</evidence>
<dbReference type="AlphaFoldDB" id="A0A9K3HM45"/>
<reference evidence="1" key="2">
    <citation type="submission" date="2020-06" db="EMBL/GenBank/DDBJ databases">
        <title>Helianthus annuus Genome sequencing and assembly Release 2.</title>
        <authorList>
            <person name="Gouzy J."/>
            <person name="Langlade N."/>
            <person name="Munos S."/>
        </authorList>
    </citation>
    <scope>NUCLEOTIDE SEQUENCE</scope>
    <source>
        <tissue evidence="1">Leaves</tissue>
    </source>
</reference>
<keyword evidence="2" id="KW-1185">Reference proteome</keyword>
<organism evidence="1 2">
    <name type="scientific">Helianthus annuus</name>
    <name type="common">Common sunflower</name>
    <dbReference type="NCBI Taxonomy" id="4232"/>
    <lineage>
        <taxon>Eukaryota</taxon>
        <taxon>Viridiplantae</taxon>
        <taxon>Streptophyta</taxon>
        <taxon>Embryophyta</taxon>
        <taxon>Tracheophyta</taxon>
        <taxon>Spermatophyta</taxon>
        <taxon>Magnoliopsida</taxon>
        <taxon>eudicotyledons</taxon>
        <taxon>Gunneridae</taxon>
        <taxon>Pentapetalae</taxon>
        <taxon>asterids</taxon>
        <taxon>campanulids</taxon>
        <taxon>Asterales</taxon>
        <taxon>Asteraceae</taxon>
        <taxon>Asteroideae</taxon>
        <taxon>Heliantheae alliance</taxon>
        <taxon>Heliantheae</taxon>
        <taxon>Helianthus</taxon>
    </lineage>
</organism>
<gene>
    <name evidence="1" type="ORF">HanXRQr2_Chr11g0475341</name>
</gene>
<dbReference type="EMBL" id="MNCJ02000326">
    <property type="protein sequence ID" value="KAF5780731.1"/>
    <property type="molecule type" value="Genomic_DNA"/>
</dbReference>
<evidence type="ECO:0000313" key="2">
    <source>
        <dbReference type="Proteomes" id="UP000215914"/>
    </source>
</evidence>
<comment type="caution">
    <text evidence="1">The sequence shown here is derived from an EMBL/GenBank/DDBJ whole genome shotgun (WGS) entry which is preliminary data.</text>
</comment>
<dbReference type="Gramene" id="mRNA:HanXRQr2_Chr11g0475341">
    <property type="protein sequence ID" value="CDS:HanXRQr2_Chr11g0475341.1"/>
    <property type="gene ID" value="HanXRQr2_Chr11g0475341"/>
</dbReference>